<proteinExistence type="predicted"/>
<dbReference type="AlphaFoldDB" id="A0A8X7BAE5"/>
<name>A0A8X7BAE5_TRICX</name>
<sequence>MGILGVEHRTPDRKAWVRCPNLPNNLRVHTEYALIKSVGPKVLWAFAAETTSARHRRIFSSHSVSCLNCGGGDRWCRYLS</sequence>
<evidence type="ECO:0000313" key="1">
    <source>
        <dbReference type="EMBL" id="GFY25020.1"/>
    </source>
</evidence>
<comment type="caution">
    <text evidence="1">The sequence shown here is derived from an EMBL/GenBank/DDBJ whole genome shotgun (WGS) entry which is preliminary data.</text>
</comment>
<dbReference type="Proteomes" id="UP000887159">
    <property type="component" value="Unassembled WGS sequence"/>
</dbReference>
<protein>
    <submittedName>
        <fullName evidence="1">Uncharacterized protein</fullName>
    </submittedName>
</protein>
<evidence type="ECO:0000313" key="2">
    <source>
        <dbReference type="Proteomes" id="UP000887159"/>
    </source>
</evidence>
<dbReference type="EMBL" id="BMAU01021370">
    <property type="protein sequence ID" value="GFY25020.1"/>
    <property type="molecule type" value="Genomic_DNA"/>
</dbReference>
<gene>
    <name evidence="1" type="ORF">TNCV_2692111</name>
</gene>
<accession>A0A8X7BAE5</accession>
<reference evidence="1" key="1">
    <citation type="submission" date="2020-08" db="EMBL/GenBank/DDBJ databases">
        <title>Multicomponent nature underlies the extraordinary mechanical properties of spider dragline silk.</title>
        <authorList>
            <person name="Kono N."/>
            <person name="Nakamura H."/>
            <person name="Mori M."/>
            <person name="Yoshida Y."/>
            <person name="Ohtoshi R."/>
            <person name="Malay A.D."/>
            <person name="Moran D.A.P."/>
            <person name="Tomita M."/>
            <person name="Numata K."/>
            <person name="Arakawa K."/>
        </authorList>
    </citation>
    <scope>NUCLEOTIDE SEQUENCE</scope>
</reference>
<organism evidence="1 2">
    <name type="scientific">Trichonephila clavipes</name>
    <name type="common">Golden silk orbweaver</name>
    <name type="synonym">Nephila clavipes</name>
    <dbReference type="NCBI Taxonomy" id="2585209"/>
    <lineage>
        <taxon>Eukaryota</taxon>
        <taxon>Metazoa</taxon>
        <taxon>Ecdysozoa</taxon>
        <taxon>Arthropoda</taxon>
        <taxon>Chelicerata</taxon>
        <taxon>Arachnida</taxon>
        <taxon>Araneae</taxon>
        <taxon>Araneomorphae</taxon>
        <taxon>Entelegynae</taxon>
        <taxon>Araneoidea</taxon>
        <taxon>Nephilidae</taxon>
        <taxon>Trichonephila</taxon>
    </lineage>
</organism>
<keyword evidence="2" id="KW-1185">Reference proteome</keyword>